<dbReference type="GO" id="GO:0000987">
    <property type="term" value="F:cis-regulatory region sequence-specific DNA binding"/>
    <property type="evidence" value="ECO:0007669"/>
    <property type="project" value="InterPro"/>
</dbReference>
<evidence type="ECO:0000313" key="4">
    <source>
        <dbReference type="Proteomes" id="UP000473648"/>
    </source>
</evidence>
<proteinExistence type="inferred from homology"/>
<evidence type="ECO:0000256" key="1">
    <source>
        <dbReference type="ARBA" id="ARBA00010562"/>
    </source>
</evidence>
<dbReference type="GO" id="GO:0044010">
    <property type="term" value="P:single-species biofilm formation"/>
    <property type="evidence" value="ECO:0007669"/>
    <property type="project" value="InterPro"/>
</dbReference>
<dbReference type="GO" id="GO:0006355">
    <property type="term" value="P:regulation of DNA-templated transcription"/>
    <property type="evidence" value="ECO:0007669"/>
    <property type="project" value="InterPro"/>
</dbReference>
<dbReference type="AlphaFoldDB" id="A0A6L5GTK6"/>
<gene>
    <name evidence="3" type="ORF">FRC53_09275</name>
</gene>
<dbReference type="PIRSF" id="PIRSF003108">
    <property type="entry name" value="DinJ"/>
    <property type="match status" value="1"/>
</dbReference>
<organism evidence="3 4">
    <name type="scientific">Candidatus Pseudoramibacter fermentans</name>
    <dbReference type="NCBI Taxonomy" id="2594427"/>
    <lineage>
        <taxon>Bacteria</taxon>
        <taxon>Bacillati</taxon>
        <taxon>Bacillota</taxon>
        <taxon>Clostridia</taxon>
        <taxon>Eubacteriales</taxon>
        <taxon>Eubacteriaceae</taxon>
        <taxon>Pseudoramibacter</taxon>
    </lineage>
</organism>
<evidence type="ECO:0000313" key="3">
    <source>
        <dbReference type="EMBL" id="MQM73584.1"/>
    </source>
</evidence>
<dbReference type="InterPro" id="IPR013321">
    <property type="entry name" value="Arc_rbn_hlx_hlx"/>
</dbReference>
<dbReference type="InterPro" id="IPR026262">
    <property type="entry name" value="DinJ"/>
</dbReference>
<comment type="similarity">
    <text evidence="1">Belongs to the RelB/DinJ antitoxin family.</text>
</comment>
<comment type="caution">
    <text evidence="3">The sequence shown here is derived from an EMBL/GenBank/DDBJ whole genome shotgun (WGS) entry which is preliminary data.</text>
</comment>
<dbReference type="InterPro" id="IPR007337">
    <property type="entry name" value="RelB/DinJ"/>
</dbReference>
<keyword evidence="2" id="KW-1277">Toxin-antitoxin system</keyword>
<name>A0A6L5GTK6_9FIRM</name>
<dbReference type="GO" id="GO:0006351">
    <property type="term" value="P:DNA-templated transcription"/>
    <property type="evidence" value="ECO:0007669"/>
    <property type="project" value="TreeGrafter"/>
</dbReference>
<dbReference type="Pfam" id="PF04221">
    <property type="entry name" value="RelB"/>
    <property type="match status" value="1"/>
</dbReference>
<evidence type="ECO:0000256" key="2">
    <source>
        <dbReference type="ARBA" id="ARBA00022649"/>
    </source>
</evidence>
<accession>A0A6L5GTK6</accession>
<protein>
    <submittedName>
        <fullName evidence="3">Type II toxin-antitoxin system RelB/DinJ family antitoxin</fullName>
    </submittedName>
</protein>
<reference evidence="3" key="1">
    <citation type="journal article" date="2020" name="Appl. Environ. Microbiol.">
        <title>Medium-Chain Fatty Acid Synthesis by 'Candidatus Weimeria bifida' gen. nov., sp. nov., and 'Candidatus Pseudoramibacter fermentans' sp. nov.</title>
        <authorList>
            <person name="Scarborough M.J."/>
            <person name="Myers K.S."/>
            <person name="Donohue T.J."/>
            <person name="Noguera D.R."/>
        </authorList>
    </citation>
    <scope>NUCLEOTIDE SEQUENCE</scope>
    <source>
        <strain evidence="3">EUB1.1</strain>
    </source>
</reference>
<dbReference type="EMBL" id="VOGB01000005">
    <property type="protein sequence ID" value="MQM73584.1"/>
    <property type="molecule type" value="Genomic_DNA"/>
</dbReference>
<dbReference type="NCBIfam" id="TIGR02384">
    <property type="entry name" value="RelB_DinJ"/>
    <property type="match status" value="1"/>
</dbReference>
<dbReference type="PANTHER" id="PTHR38781">
    <property type="entry name" value="ANTITOXIN DINJ-RELATED"/>
    <property type="match status" value="1"/>
</dbReference>
<sequence length="91" mass="10232">MATVPTQIRIDKDVKEQANALFHDLGLDMSGAVNIFLRQCIMHDGLPFEVERPRYSARTIAAMDEARRISRDPDTPGYDSLDDLKAALLQD</sequence>
<keyword evidence="4" id="KW-1185">Reference proteome</keyword>
<dbReference type="Gene3D" id="1.10.1220.10">
    <property type="entry name" value="Met repressor-like"/>
    <property type="match status" value="1"/>
</dbReference>
<dbReference type="GO" id="GO:0015643">
    <property type="term" value="F:toxic substance binding"/>
    <property type="evidence" value="ECO:0007669"/>
    <property type="project" value="InterPro"/>
</dbReference>
<dbReference type="PANTHER" id="PTHR38781:SF1">
    <property type="entry name" value="ANTITOXIN DINJ-RELATED"/>
    <property type="match status" value="1"/>
</dbReference>
<dbReference type="Proteomes" id="UP000473648">
    <property type="component" value="Unassembled WGS sequence"/>
</dbReference>